<organism evidence="2 3">
    <name type="scientific">Calditerrivibrio nitroreducens</name>
    <dbReference type="NCBI Taxonomy" id="477976"/>
    <lineage>
        <taxon>Bacteria</taxon>
        <taxon>Pseudomonadati</taxon>
        <taxon>Deferribacterota</taxon>
        <taxon>Deferribacteres</taxon>
        <taxon>Deferribacterales</taxon>
        <taxon>Calditerrivibrionaceae</taxon>
    </lineage>
</organism>
<keyword evidence="1" id="KW-0472">Membrane</keyword>
<dbReference type="EMBL" id="PNIN01000008">
    <property type="protein sequence ID" value="PMP72951.1"/>
    <property type="molecule type" value="Genomic_DNA"/>
</dbReference>
<dbReference type="Proteomes" id="UP000242881">
    <property type="component" value="Unassembled WGS sequence"/>
</dbReference>
<feature type="transmembrane region" description="Helical" evidence="1">
    <location>
        <begin position="51"/>
        <end position="71"/>
    </location>
</feature>
<keyword evidence="1" id="KW-0812">Transmembrane</keyword>
<reference evidence="2 3" key="1">
    <citation type="submission" date="2018-01" db="EMBL/GenBank/DDBJ databases">
        <title>Metagenomic assembled genomes from two thermal pools in the Uzon Caldera, Kamchatka, Russia.</title>
        <authorList>
            <person name="Wilkins L."/>
            <person name="Ettinger C."/>
        </authorList>
    </citation>
    <scope>NUCLEOTIDE SEQUENCE [LARGE SCALE GENOMIC DNA]</scope>
    <source>
        <strain evidence="2">ZAV-05</strain>
    </source>
</reference>
<evidence type="ECO:0000313" key="3">
    <source>
        <dbReference type="Proteomes" id="UP000242881"/>
    </source>
</evidence>
<evidence type="ECO:0000256" key="1">
    <source>
        <dbReference type="SAM" id="Phobius"/>
    </source>
</evidence>
<evidence type="ECO:0000313" key="2">
    <source>
        <dbReference type="EMBL" id="PMP72951.1"/>
    </source>
</evidence>
<feature type="transmembrane region" description="Helical" evidence="1">
    <location>
        <begin position="12"/>
        <end position="31"/>
    </location>
</feature>
<keyword evidence="1" id="KW-1133">Transmembrane helix</keyword>
<feature type="transmembrane region" description="Helical" evidence="1">
    <location>
        <begin position="83"/>
        <end position="106"/>
    </location>
</feature>
<gene>
    <name evidence="2" type="ORF">C0187_00495</name>
</gene>
<dbReference type="AlphaFoldDB" id="A0A2J6WRE4"/>
<accession>A0A2J6WRE4</accession>
<protein>
    <submittedName>
        <fullName evidence="2">Uncharacterized protein</fullName>
    </submittedName>
</protein>
<comment type="caution">
    <text evidence="2">The sequence shown here is derived from an EMBL/GenBank/DDBJ whole genome shotgun (WGS) entry which is preliminary data.</text>
</comment>
<proteinExistence type="predicted"/>
<name>A0A2J6WRE4_9BACT</name>
<sequence>MKIPELLCTSLVKVAFSITTLINIFVGFWFLYSHEAKIFNLLMDNNMLGTFLLWIVVVLAVISVVFIKKIPDSLLITSLKADPYWGIFILFVLLFVALLITLYYGIVRVYKDIKQ</sequence>